<dbReference type="Proteomes" id="UP001162834">
    <property type="component" value="Chromosome"/>
</dbReference>
<name>A0A9E6Y1Y0_9ACTN</name>
<dbReference type="Gene3D" id="1.10.357.10">
    <property type="entry name" value="Tetracycline Repressor, domain 2"/>
    <property type="match status" value="1"/>
</dbReference>
<dbReference type="GO" id="GO:0000976">
    <property type="term" value="F:transcription cis-regulatory region binding"/>
    <property type="evidence" value="ECO:0007669"/>
    <property type="project" value="TreeGrafter"/>
</dbReference>
<dbReference type="PANTHER" id="PTHR30055">
    <property type="entry name" value="HTH-TYPE TRANSCRIPTIONAL REGULATOR RUTR"/>
    <property type="match status" value="1"/>
</dbReference>
<dbReference type="SUPFAM" id="SSF46689">
    <property type="entry name" value="Homeodomain-like"/>
    <property type="match status" value="1"/>
</dbReference>
<dbReference type="InterPro" id="IPR050109">
    <property type="entry name" value="HTH-type_TetR-like_transc_reg"/>
</dbReference>
<evidence type="ECO:0000259" key="5">
    <source>
        <dbReference type="PROSITE" id="PS50977"/>
    </source>
</evidence>
<feature type="domain" description="HTH tetR-type" evidence="5">
    <location>
        <begin position="21"/>
        <end position="81"/>
    </location>
</feature>
<accession>A0A9E6Y1Y0</accession>
<evidence type="ECO:0000313" key="7">
    <source>
        <dbReference type="Proteomes" id="UP001162834"/>
    </source>
</evidence>
<dbReference type="GO" id="GO:0003700">
    <property type="term" value="F:DNA-binding transcription factor activity"/>
    <property type="evidence" value="ECO:0007669"/>
    <property type="project" value="TreeGrafter"/>
</dbReference>
<dbReference type="Pfam" id="PF17754">
    <property type="entry name" value="TetR_C_14"/>
    <property type="match status" value="1"/>
</dbReference>
<dbReference type="PROSITE" id="PS50977">
    <property type="entry name" value="HTH_TETR_2"/>
    <property type="match status" value="1"/>
</dbReference>
<evidence type="ECO:0000256" key="2">
    <source>
        <dbReference type="ARBA" id="ARBA00023125"/>
    </source>
</evidence>
<feature type="DNA-binding region" description="H-T-H motif" evidence="4">
    <location>
        <begin position="44"/>
        <end position="63"/>
    </location>
</feature>
<dbReference type="PRINTS" id="PR00455">
    <property type="entry name" value="HTHTETR"/>
</dbReference>
<evidence type="ECO:0000313" key="6">
    <source>
        <dbReference type="EMBL" id="UGS38584.1"/>
    </source>
</evidence>
<dbReference type="InterPro" id="IPR041347">
    <property type="entry name" value="MftR_C"/>
</dbReference>
<evidence type="ECO:0000256" key="3">
    <source>
        <dbReference type="ARBA" id="ARBA00023163"/>
    </source>
</evidence>
<dbReference type="EMBL" id="CP087164">
    <property type="protein sequence ID" value="UGS38584.1"/>
    <property type="molecule type" value="Genomic_DNA"/>
</dbReference>
<dbReference type="PANTHER" id="PTHR30055:SF234">
    <property type="entry name" value="HTH-TYPE TRANSCRIPTIONAL REGULATOR BETI"/>
    <property type="match status" value="1"/>
</dbReference>
<dbReference type="Gene3D" id="1.10.10.60">
    <property type="entry name" value="Homeodomain-like"/>
    <property type="match status" value="1"/>
</dbReference>
<proteinExistence type="predicted"/>
<protein>
    <submittedName>
        <fullName evidence="6">Mycofactocin biosynthesis transcriptional regulator MftR</fullName>
    </submittedName>
</protein>
<keyword evidence="3" id="KW-0804">Transcription</keyword>
<keyword evidence="7" id="KW-1185">Reference proteome</keyword>
<reference evidence="6" key="1">
    <citation type="journal article" date="2022" name="Int. J. Syst. Evol. Microbiol.">
        <title>Pseudomonas aegrilactucae sp. nov. and Pseudomonas morbosilactucae sp. nov., pathogens causing bacterial rot of lettuce in Japan.</title>
        <authorList>
            <person name="Sawada H."/>
            <person name="Fujikawa T."/>
            <person name="Satou M."/>
        </authorList>
    </citation>
    <scope>NUCLEOTIDE SEQUENCE</scope>
    <source>
        <strain evidence="6">0166_1</strain>
    </source>
</reference>
<dbReference type="InterPro" id="IPR001647">
    <property type="entry name" value="HTH_TetR"/>
</dbReference>
<gene>
    <name evidence="6" type="primary">mftR_2</name>
    <name evidence="6" type="ORF">DSM104329_05014</name>
</gene>
<dbReference type="KEGG" id="sbae:DSM104329_05014"/>
<sequence length="215" mass="23744">MEIGSDVAPQQALGLRERKKLRTRETIARVALELFTEQGFHETTIREIADRAEVAPRTVSMYFPVKEELVFADHGALFDELEQRLHERPLGETTADALRAWITAVLADDRMELDKTRCRRQVVESDHALRTYERGLTERAEQLIAGAVAVDLGLPADDLVPRMVGAATMAALDALGHDAGDGTIPPAEYRRRGLELVDQAMTFIGAGIRGLQDAA</sequence>
<dbReference type="AlphaFoldDB" id="A0A9E6Y1Y0"/>
<evidence type="ECO:0000256" key="4">
    <source>
        <dbReference type="PROSITE-ProRule" id="PRU00335"/>
    </source>
</evidence>
<keyword evidence="2 4" id="KW-0238">DNA-binding</keyword>
<evidence type="ECO:0000256" key="1">
    <source>
        <dbReference type="ARBA" id="ARBA00023015"/>
    </source>
</evidence>
<organism evidence="6 7">
    <name type="scientific">Capillimicrobium parvum</name>
    <dbReference type="NCBI Taxonomy" id="2884022"/>
    <lineage>
        <taxon>Bacteria</taxon>
        <taxon>Bacillati</taxon>
        <taxon>Actinomycetota</taxon>
        <taxon>Thermoleophilia</taxon>
        <taxon>Solirubrobacterales</taxon>
        <taxon>Capillimicrobiaceae</taxon>
        <taxon>Capillimicrobium</taxon>
    </lineage>
</organism>
<dbReference type="RefSeq" id="WP_259312604.1">
    <property type="nucleotide sequence ID" value="NZ_CP087164.1"/>
</dbReference>
<dbReference type="InterPro" id="IPR009057">
    <property type="entry name" value="Homeodomain-like_sf"/>
</dbReference>
<keyword evidence="1" id="KW-0805">Transcription regulation</keyword>
<dbReference type="Pfam" id="PF00440">
    <property type="entry name" value="TetR_N"/>
    <property type="match status" value="1"/>
</dbReference>